<evidence type="ECO:0000256" key="2">
    <source>
        <dbReference type="ARBA" id="ARBA00008653"/>
    </source>
</evidence>
<dbReference type="SMART" id="SM00873">
    <property type="entry name" value="B3_4"/>
    <property type="match status" value="1"/>
</dbReference>
<dbReference type="InterPro" id="IPR012340">
    <property type="entry name" value="NA-bd_OB-fold"/>
</dbReference>
<dbReference type="GO" id="GO:0006432">
    <property type="term" value="P:phenylalanyl-tRNA aminoacylation"/>
    <property type="evidence" value="ECO:0007669"/>
    <property type="project" value="UniProtKB-UniRule"/>
</dbReference>
<evidence type="ECO:0000256" key="8">
    <source>
        <dbReference type="ARBA" id="ARBA00022741"/>
    </source>
</evidence>
<evidence type="ECO:0000256" key="13">
    <source>
        <dbReference type="ARBA" id="ARBA00023146"/>
    </source>
</evidence>
<dbReference type="InterPro" id="IPR036690">
    <property type="entry name" value="Fdx_antiC-bd_sf"/>
</dbReference>
<dbReference type="InterPro" id="IPR002547">
    <property type="entry name" value="tRNA-bd_dom"/>
</dbReference>
<dbReference type="Gene3D" id="3.30.70.380">
    <property type="entry name" value="Ferrodoxin-fold anticodon-binding domain"/>
    <property type="match status" value="1"/>
</dbReference>
<comment type="subcellular location">
    <subcellularLocation>
        <location evidence="1 15">Cytoplasm</location>
    </subcellularLocation>
</comment>
<dbReference type="SUPFAM" id="SSF56037">
    <property type="entry name" value="PheT/TilS domain"/>
    <property type="match status" value="1"/>
</dbReference>
<dbReference type="Gene3D" id="3.50.40.10">
    <property type="entry name" value="Phenylalanyl-trna Synthetase, Chain B, domain 3"/>
    <property type="match status" value="1"/>
</dbReference>
<dbReference type="PANTHER" id="PTHR10947:SF0">
    <property type="entry name" value="PHENYLALANINE--TRNA LIGASE BETA SUBUNIT"/>
    <property type="match status" value="1"/>
</dbReference>
<dbReference type="SUPFAM" id="SSF54991">
    <property type="entry name" value="Anticodon-binding domain of PheRS"/>
    <property type="match status" value="1"/>
</dbReference>
<dbReference type="HAMAP" id="MF_00283">
    <property type="entry name" value="Phe_tRNA_synth_beta1"/>
    <property type="match status" value="1"/>
</dbReference>
<dbReference type="InterPro" id="IPR005147">
    <property type="entry name" value="tRNA_synthase_B5-dom"/>
</dbReference>
<comment type="similarity">
    <text evidence="2 15">Belongs to the phenylalanyl-tRNA synthetase beta subunit family. Type 1 subfamily.</text>
</comment>
<sequence>MRIPTNWLKEYVKTSKSDKEIADILTMSGTEVEKIESHGITWSGVVVAEVIEIEKHPNADKLRLVTVNIGNKSQKVVCGASNIEVGQKIAFAKEGAKLGEFELKRVNIRGVESSGMCCSEAELGLSAEAKGIMVLDSSATVGIPLEEALNIGESVIEAEITPNRGDELSITGLAREVFAVTGEEFNLPEISVTEIDLKSSSDIAVEILDNELCPQYLARVLEIDEISQSPEWLKKHIEAAGVKTINLVVDITNYVMLEMGQPLHAFDYNSIEDKKIVIRRANKDEIIETLDGEKRKLDETMLVIADNKKAIAIAGVMGGKNSEISANTKKIVLESATFNKVQVRRTSDKLALRTEAVVRFEKGLPLNLAQIAIDRAAMLLQQIGGARIYDGTVSVGLNKEPEKEIELKIGDIEKKLGVIMAAEEAGKYLERLGFEVKTYEDFTNVSVPWWRPDVNISEDLLEEIIRIYGLNNITSSLPSMELPSPNLNKPLKVEYLIRDILLGAGFSEIINYSFYSPENAKKVGFDDKNLIKIANPINSDMEIMRPSMLPSILNSISKNERNYNYIKIYELGKTYLPGEEMPIEDKHLTLAISGINDEKVIYSDGKAFYLLKGALELIFAEIGIKNFSLKQTKIDQYHPGRTARIIVGDKNIGTIGEIHPDLQIAYGLKRPVAIADLLFDELVDLVNLVPVYKQIPKLPIVHRDLSFIIDEKIYYEDVSEKLINVAKELNKIELLDVYAGLEEPGKISKTVRLYFQPEAKTFSEEEINALLGNVMHVLKEEFEAVVRV</sequence>
<protein>
    <recommendedName>
        <fullName evidence="15">Phenylalanine--tRNA ligase beta subunit</fullName>
        <ecNumber evidence="15">6.1.1.20</ecNumber>
    </recommendedName>
    <alternativeName>
        <fullName evidence="15">Phenylalanyl-tRNA synthetase beta subunit</fullName>
        <shortName evidence="15">PheRS</shortName>
    </alternativeName>
</protein>
<dbReference type="GO" id="GO:0005524">
    <property type="term" value="F:ATP binding"/>
    <property type="evidence" value="ECO:0007669"/>
    <property type="project" value="UniProtKB-UniRule"/>
</dbReference>
<proteinExistence type="inferred from homology"/>
<dbReference type="InterPro" id="IPR045060">
    <property type="entry name" value="Phe-tRNA-ligase_IIc_bsu"/>
</dbReference>
<keyword evidence="12 15" id="KW-0648">Protein biosynthesis</keyword>
<evidence type="ECO:0000256" key="6">
    <source>
        <dbReference type="ARBA" id="ARBA00022598"/>
    </source>
</evidence>
<dbReference type="InterPro" id="IPR005146">
    <property type="entry name" value="B3/B4_tRNA-bd"/>
</dbReference>
<dbReference type="SMART" id="SM00874">
    <property type="entry name" value="B5"/>
    <property type="match status" value="1"/>
</dbReference>
<evidence type="ECO:0000256" key="1">
    <source>
        <dbReference type="ARBA" id="ARBA00004496"/>
    </source>
</evidence>
<evidence type="ECO:0000256" key="7">
    <source>
        <dbReference type="ARBA" id="ARBA00022723"/>
    </source>
</evidence>
<evidence type="ECO:0000256" key="4">
    <source>
        <dbReference type="ARBA" id="ARBA00022490"/>
    </source>
</evidence>
<keyword evidence="7 15" id="KW-0479">Metal-binding</keyword>
<dbReference type="InterPro" id="IPR020825">
    <property type="entry name" value="Phe-tRNA_synthase-like_B3/B4"/>
</dbReference>
<dbReference type="CDD" id="cd00769">
    <property type="entry name" value="PheRS_beta_core"/>
    <property type="match status" value="1"/>
</dbReference>
<evidence type="ECO:0000313" key="21">
    <source>
        <dbReference type="Proteomes" id="UP000034207"/>
    </source>
</evidence>
<keyword evidence="11 16" id="KW-0694">RNA-binding</keyword>
<comment type="caution">
    <text evidence="20">The sequence shown here is derived from an EMBL/GenBank/DDBJ whole genome shotgun (WGS) entry which is preliminary data.</text>
</comment>
<feature type="binding site" evidence="15">
    <location>
        <position position="463"/>
    </location>
    <ligand>
        <name>Mg(2+)</name>
        <dbReference type="ChEBI" id="CHEBI:18420"/>
        <note>shared with alpha subunit</note>
    </ligand>
</feature>
<dbReference type="STRING" id="1618345.UT18_C0004G0026"/>
<comment type="subunit">
    <text evidence="3 15">Tetramer of two alpha and two beta subunits.</text>
</comment>
<dbReference type="InterPro" id="IPR009061">
    <property type="entry name" value="DNA-bd_dom_put_sf"/>
</dbReference>
<evidence type="ECO:0000256" key="11">
    <source>
        <dbReference type="ARBA" id="ARBA00022884"/>
    </source>
</evidence>
<feature type="domain" description="B5" evidence="19">
    <location>
        <begin position="400"/>
        <end position="475"/>
    </location>
</feature>
<dbReference type="Gene3D" id="3.30.56.10">
    <property type="match status" value="2"/>
</dbReference>
<dbReference type="Pfam" id="PF01588">
    <property type="entry name" value="tRNA_bind"/>
    <property type="match status" value="1"/>
</dbReference>
<keyword evidence="13 15" id="KW-0030">Aminoacyl-tRNA synthetase</keyword>
<comment type="cofactor">
    <cofactor evidence="15">
        <name>Mg(2+)</name>
        <dbReference type="ChEBI" id="CHEBI:18420"/>
    </cofactor>
    <text evidence="15">Binds 2 magnesium ions per tetramer.</text>
</comment>
<dbReference type="NCBIfam" id="NF045760">
    <property type="entry name" value="YtpR"/>
    <property type="match status" value="1"/>
</dbReference>
<dbReference type="GO" id="GO:0000049">
    <property type="term" value="F:tRNA binding"/>
    <property type="evidence" value="ECO:0007669"/>
    <property type="project" value="UniProtKB-UniRule"/>
</dbReference>
<feature type="binding site" evidence="15">
    <location>
        <position position="453"/>
    </location>
    <ligand>
        <name>Mg(2+)</name>
        <dbReference type="ChEBI" id="CHEBI:18420"/>
        <note>shared with alpha subunit</note>
    </ligand>
</feature>
<dbReference type="InterPro" id="IPR005121">
    <property type="entry name" value="Fdx_antiC-bd"/>
</dbReference>
<dbReference type="InterPro" id="IPR004532">
    <property type="entry name" value="Phe-tRNA-ligase_IIc_bsu_bact"/>
</dbReference>
<feature type="domain" description="TRNA-binding" evidence="17">
    <location>
        <begin position="39"/>
        <end position="146"/>
    </location>
</feature>
<dbReference type="InterPro" id="IPR033714">
    <property type="entry name" value="tRNA_bind_bactPheRS"/>
</dbReference>
<dbReference type="EMBL" id="LBVV01000004">
    <property type="protein sequence ID" value="KKQ95074.1"/>
    <property type="molecule type" value="Genomic_DNA"/>
</dbReference>
<feature type="binding site" evidence="15">
    <location>
        <position position="459"/>
    </location>
    <ligand>
        <name>Mg(2+)</name>
        <dbReference type="ChEBI" id="CHEBI:18420"/>
        <note>shared with alpha subunit</note>
    </ligand>
</feature>
<accession>A0A0G0PAA5</accession>
<evidence type="ECO:0000256" key="9">
    <source>
        <dbReference type="ARBA" id="ARBA00022840"/>
    </source>
</evidence>
<dbReference type="GO" id="GO:0000287">
    <property type="term" value="F:magnesium ion binding"/>
    <property type="evidence" value="ECO:0007669"/>
    <property type="project" value="UniProtKB-UniRule"/>
</dbReference>
<dbReference type="Pfam" id="PF03147">
    <property type="entry name" value="FDX-ACB"/>
    <property type="match status" value="1"/>
</dbReference>
<dbReference type="PROSITE" id="PS51483">
    <property type="entry name" value="B5"/>
    <property type="match status" value="1"/>
</dbReference>
<dbReference type="CDD" id="cd02796">
    <property type="entry name" value="tRNA_bind_bactPheRS"/>
    <property type="match status" value="1"/>
</dbReference>
<dbReference type="PANTHER" id="PTHR10947">
    <property type="entry name" value="PHENYLALANYL-TRNA SYNTHETASE BETA CHAIN AND LEUCINE-RICH REPEAT-CONTAINING PROTEIN 47"/>
    <property type="match status" value="1"/>
</dbReference>
<keyword evidence="6 15" id="KW-0436">Ligase</keyword>
<evidence type="ECO:0000256" key="12">
    <source>
        <dbReference type="ARBA" id="ARBA00022917"/>
    </source>
</evidence>
<comment type="catalytic activity">
    <reaction evidence="14 15">
        <text>tRNA(Phe) + L-phenylalanine + ATP = L-phenylalanyl-tRNA(Phe) + AMP + diphosphate + H(+)</text>
        <dbReference type="Rhea" id="RHEA:19413"/>
        <dbReference type="Rhea" id="RHEA-COMP:9668"/>
        <dbReference type="Rhea" id="RHEA-COMP:9699"/>
        <dbReference type="ChEBI" id="CHEBI:15378"/>
        <dbReference type="ChEBI" id="CHEBI:30616"/>
        <dbReference type="ChEBI" id="CHEBI:33019"/>
        <dbReference type="ChEBI" id="CHEBI:58095"/>
        <dbReference type="ChEBI" id="CHEBI:78442"/>
        <dbReference type="ChEBI" id="CHEBI:78531"/>
        <dbReference type="ChEBI" id="CHEBI:456215"/>
        <dbReference type="EC" id="6.1.1.20"/>
    </reaction>
</comment>
<gene>
    <name evidence="15" type="primary">pheT</name>
    <name evidence="20" type="ORF">UT18_C0004G0026</name>
</gene>
<evidence type="ECO:0000313" key="20">
    <source>
        <dbReference type="EMBL" id="KKQ95074.1"/>
    </source>
</evidence>
<dbReference type="SMART" id="SM00896">
    <property type="entry name" value="FDX-ACB"/>
    <property type="match status" value="1"/>
</dbReference>
<dbReference type="PATRIC" id="fig|1618345.3.peg.219"/>
<feature type="binding site" evidence="15">
    <location>
        <position position="462"/>
    </location>
    <ligand>
        <name>Mg(2+)</name>
        <dbReference type="ChEBI" id="CHEBI:18420"/>
        <note>shared with alpha subunit</note>
    </ligand>
</feature>
<dbReference type="GO" id="GO:0004826">
    <property type="term" value="F:phenylalanine-tRNA ligase activity"/>
    <property type="evidence" value="ECO:0007669"/>
    <property type="project" value="UniProtKB-UniRule"/>
</dbReference>
<dbReference type="GO" id="GO:0009328">
    <property type="term" value="C:phenylalanine-tRNA ligase complex"/>
    <property type="evidence" value="ECO:0007669"/>
    <property type="project" value="TreeGrafter"/>
</dbReference>
<organism evidence="20 21">
    <name type="scientific">candidate division CPR2 bacterium GW2011_GWC2_39_10</name>
    <dbReference type="NCBI Taxonomy" id="1618345"/>
    <lineage>
        <taxon>Bacteria</taxon>
        <taxon>Bacteria division CPR2</taxon>
    </lineage>
</organism>
<dbReference type="SUPFAM" id="SSF50249">
    <property type="entry name" value="Nucleic acid-binding proteins"/>
    <property type="match status" value="1"/>
</dbReference>
<evidence type="ECO:0000259" key="17">
    <source>
        <dbReference type="PROSITE" id="PS50886"/>
    </source>
</evidence>
<dbReference type="InterPro" id="IPR045864">
    <property type="entry name" value="aa-tRNA-synth_II/BPL/LPL"/>
</dbReference>
<dbReference type="SUPFAM" id="SSF55681">
    <property type="entry name" value="Class II aaRS and biotin synthetases"/>
    <property type="match status" value="1"/>
</dbReference>
<keyword evidence="10 15" id="KW-0460">Magnesium</keyword>
<evidence type="ECO:0000256" key="14">
    <source>
        <dbReference type="ARBA" id="ARBA00049255"/>
    </source>
</evidence>
<dbReference type="SUPFAM" id="SSF46955">
    <property type="entry name" value="Putative DNA-binding domain"/>
    <property type="match status" value="1"/>
</dbReference>
<dbReference type="Gene3D" id="3.30.930.10">
    <property type="entry name" value="Bira Bifunctional Protein, Domain 2"/>
    <property type="match status" value="1"/>
</dbReference>
<reference evidence="20 21" key="1">
    <citation type="journal article" date="2015" name="Nature">
        <title>rRNA introns, odd ribosomes, and small enigmatic genomes across a large radiation of phyla.</title>
        <authorList>
            <person name="Brown C.T."/>
            <person name="Hug L.A."/>
            <person name="Thomas B.C."/>
            <person name="Sharon I."/>
            <person name="Castelle C.J."/>
            <person name="Singh A."/>
            <person name="Wilkins M.J."/>
            <person name="Williams K.H."/>
            <person name="Banfield J.F."/>
        </authorList>
    </citation>
    <scope>NUCLEOTIDE SEQUENCE [LARGE SCALE GENOMIC DNA]</scope>
</reference>
<evidence type="ECO:0000256" key="5">
    <source>
        <dbReference type="ARBA" id="ARBA00022555"/>
    </source>
</evidence>
<evidence type="ECO:0000259" key="19">
    <source>
        <dbReference type="PROSITE" id="PS51483"/>
    </source>
</evidence>
<keyword evidence="4 15" id="KW-0963">Cytoplasm</keyword>
<dbReference type="AlphaFoldDB" id="A0A0G0PAA5"/>
<dbReference type="InterPro" id="IPR041616">
    <property type="entry name" value="PheRS_beta_core"/>
</dbReference>
<dbReference type="PROSITE" id="PS51447">
    <property type="entry name" value="FDX_ACB"/>
    <property type="match status" value="1"/>
</dbReference>
<dbReference type="NCBIfam" id="TIGR00472">
    <property type="entry name" value="pheT_bact"/>
    <property type="match status" value="1"/>
</dbReference>
<dbReference type="Gene3D" id="2.40.50.140">
    <property type="entry name" value="Nucleic acid-binding proteins"/>
    <property type="match status" value="1"/>
</dbReference>
<dbReference type="Pfam" id="PF03483">
    <property type="entry name" value="B3_4"/>
    <property type="match status" value="1"/>
</dbReference>
<evidence type="ECO:0000256" key="3">
    <source>
        <dbReference type="ARBA" id="ARBA00011209"/>
    </source>
</evidence>
<feature type="domain" description="FDX-ACB" evidence="18">
    <location>
        <begin position="696"/>
        <end position="787"/>
    </location>
</feature>
<name>A0A0G0PAA5_UNCC2</name>
<evidence type="ECO:0000256" key="10">
    <source>
        <dbReference type="ARBA" id="ARBA00022842"/>
    </source>
</evidence>
<dbReference type="FunFam" id="2.40.50.140:FF:000045">
    <property type="entry name" value="Phenylalanine--tRNA ligase beta subunit"/>
    <property type="match status" value="1"/>
</dbReference>
<dbReference type="Pfam" id="PF17759">
    <property type="entry name" value="tRNA_synthFbeta"/>
    <property type="match status" value="1"/>
</dbReference>
<keyword evidence="9 15" id="KW-0067">ATP-binding</keyword>
<dbReference type="PROSITE" id="PS50886">
    <property type="entry name" value="TRBD"/>
    <property type="match status" value="1"/>
</dbReference>
<evidence type="ECO:0000256" key="16">
    <source>
        <dbReference type="PROSITE-ProRule" id="PRU00209"/>
    </source>
</evidence>
<dbReference type="Proteomes" id="UP000034207">
    <property type="component" value="Unassembled WGS sequence"/>
</dbReference>
<evidence type="ECO:0000259" key="18">
    <source>
        <dbReference type="PROSITE" id="PS51447"/>
    </source>
</evidence>
<dbReference type="Pfam" id="PF03484">
    <property type="entry name" value="B5"/>
    <property type="match status" value="1"/>
</dbReference>
<dbReference type="EC" id="6.1.1.20" evidence="15"/>
<keyword evidence="5 16" id="KW-0820">tRNA-binding</keyword>
<evidence type="ECO:0000256" key="15">
    <source>
        <dbReference type="HAMAP-Rule" id="MF_00283"/>
    </source>
</evidence>
<keyword evidence="8 15" id="KW-0547">Nucleotide-binding</keyword>